<gene>
    <name evidence="2" type="ORF">GCM10008933_20530</name>
</gene>
<protein>
    <recommendedName>
        <fullName evidence="1">YqbQ/XkdQ domain-containing protein</fullName>
    </recommendedName>
</protein>
<comment type="caution">
    <text evidence="2">The sequence shown here is derived from an EMBL/GenBank/DDBJ whole genome shotgun (WGS) entry which is preliminary data.</text>
</comment>
<name>A0ABN0YAZ0_9BACL</name>
<evidence type="ECO:0000259" key="1">
    <source>
        <dbReference type="Pfam" id="PF24032"/>
    </source>
</evidence>
<dbReference type="Proteomes" id="UP001500340">
    <property type="component" value="Unassembled WGS sequence"/>
</dbReference>
<dbReference type="InterPro" id="IPR056937">
    <property type="entry name" value="YqbQ/XkdQ"/>
</dbReference>
<proteinExistence type="predicted"/>
<sequence>MMSYEVVLQNKYYLGGLIESISLTDSLDMISYQGTFNMKIPADFPGIEPGQEIRVSGTPFGGSSKVYLLHPGVVWECSSSVDQSKHMRVSFYDRTIYLARSEDECLFSAGGTATQRLKKYAADWNIKLASSIPDTKQRLKKAVYRAQTIYNMIMSDLKETVKAGGDMYIPRMTPSGLGLFKIGSNETVWVLGGIESSTQNRTLEETVTKVKVLGAADGKEDAPSRVLAIATGETAKYGVLQRIVQDDDVKSAEAAKKLAQSKLTGIGETYTVQCIDLNTIRAGDRVSWGGQQLIVTGVTHELGNPGHMTLDLTTLADVKRRYFLDS</sequence>
<dbReference type="EMBL" id="BAAACX010000008">
    <property type="protein sequence ID" value="GAA0389471.1"/>
    <property type="molecule type" value="Genomic_DNA"/>
</dbReference>
<feature type="domain" description="YqbQ/XkdQ" evidence="1">
    <location>
        <begin position="72"/>
        <end position="312"/>
    </location>
</feature>
<keyword evidence="3" id="KW-1185">Reference proteome</keyword>
<organism evidence="2 3">
    <name type="scientific">Paenibacillus motobuensis</name>
    <dbReference type="NCBI Taxonomy" id="295324"/>
    <lineage>
        <taxon>Bacteria</taxon>
        <taxon>Bacillati</taxon>
        <taxon>Bacillota</taxon>
        <taxon>Bacilli</taxon>
        <taxon>Bacillales</taxon>
        <taxon>Paenibacillaceae</taxon>
        <taxon>Paenibacillus</taxon>
    </lineage>
</organism>
<evidence type="ECO:0000313" key="3">
    <source>
        <dbReference type="Proteomes" id="UP001500340"/>
    </source>
</evidence>
<reference evidence="2 3" key="1">
    <citation type="journal article" date="2019" name="Int. J. Syst. Evol. Microbiol.">
        <title>The Global Catalogue of Microorganisms (GCM) 10K type strain sequencing project: providing services to taxonomists for standard genome sequencing and annotation.</title>
        <authorList>
            <consortium name="The Broad Institute Genomics Platform"/>
            <consortium name="The Broad Institute Genome Sequencing Center for Infectious Disease"/>
            <person name="Wu L."/>
            <person name="Ma J."/>
        </authorList>
    </citation>
    <scope>NUCLEOTIDE SEQUENCE [LARGE SCALE GENOMIC DNA]</scope>
    <source>
        <strain evidence="2 3">JCM 12774</strain>
    </source>
</reference>
<evidence type="ECO:0000313" key="2">
    <source>
        <dbReference type="EMBL" id="GAA0389471.1"/>
    </source>
</evidence>
<dbReference type="Pfam" id="PF24032">
    <property type="entry name" value="YQBQ"/>
    <property type="match status" value="1"/>
</dbReference>
<accession>A0ABN0YAZ0</accession>